<keyword evidence="7" id="KW-0436">Ligase</keyword>
<feature type="transmembrane region" description="Helical" evidence="5">
    <location>
        <begin position="100"/>
        <end position="118"/>
    </location>
</feature>
<feature type="domain" description="O-antigen ligase-related" evidence="6">
    <location>
        <begin position="206"/>
        <end position="330"/>
    </location>
</feature>
<proteinExistence type="predicted"/>
<feature type="transmembrane region" description="Helical" evidence="5">
    <location>
        <begin position="313"/>
        <end position="334"/>
    </location>
</feature>
<dbReference type="GO" id="GO:0016874">
    <property type="term" value="F:ligase activity"/>
    <property type="evidence" value="ECO:0007669"/>
    <property type="project" value="UniProtKB-KW"/>
</dbReference>
<comment type="subcellular location">
    <subcellularLocation>
        <location evidence="1">Membrane</location>
        <topology evidence="1">Multi-pass membrane protein</topology>
    </subcellularLocation>
</comment>
<keyword evidence="2 5" id="KW-0812">Transmembrane</keyword>
<accession>A0A1M5J683</accession>
<gene>
    <name evidence="7" type="ORF">SAMN04488116_1156</name>
</gene>
<dbReference type="Pfam" id="PF04932">
    <property type="entry name" value="Wzy_C"/>
    <property type="match status" value="1"/>
</dbReference>
<keyword evidence="4 5" id="KW-0472">Membrane</keyword>
<reference evidence="8" key="1">
    <citation type="submission" date="2016-11" db="EMBL/GenBank/DDBJ databases">
        <authorList>
            <person name="Varghese N."/>
            <person name="Submissions S."/>
        </authorList>
    </citation>
    <scope>NUCLEOTIDE SEQUENCE [LARGE SCALE GENOMIC DNA]</scope>
    <source>
        <strain evidence="8">DSM 22638</strain>
    </source>
</reference>
<feature type="transmembrane region" description="Helical" evidence="5">
    <location>
        <begin position="203"/>
        <end position="236"/>
    </location>
</feature>
<feature type="transmembrane region" description="Helical" evidence="5">
    <location>
        <begin position="172"/>
        <end position="191"/>
    </location>
</feature>
<dbReference type="Proteomes" id="UP000184532">
    <property type="component" value="Unassembled WGS sequence"/>
</dbReference>
<keyword evidence="8" id="KW-1185">Reference proteome</keyword>
<dbReference type="PANTHER" id="PTHR37422">
    <property type="entry name" value="TEICHURONIC ACID BIOSYNTHESIS PROTEIN TUAE"/>
    <property type="match status" value="1"/>
</dbReference>
<dbReference type="STRING" id="570519.SAMN04488116_1156"/>
<dbReference type="EMBL" id="FQWL01000001">
    <property type="protein sequence ID" value="SHG36097.1"/>
    <property type="molecule type" value="Genomic_DNA"/>
</dbReference>
<organism evidence="7 8">
    <name type="scientific">Flagellimonas flava</name>
    <dbReference type="NCBI Taxonomy" id="570519"/>
    <lineage>
        <taxon>Bacteria</taxon>
        <taxon>Pseudomonadati</taxon>
        <taxon>Bacteroidota</taxon>
        <taxon>Flavobacteriia</taxon>
        <taxon>Flavobacteriales</taxon>
        <taxon>Flavobacteriaceae</taxon>
        <taxon>Flagellimonas</taxon>
    </lineage>
</organism>
<sequence>MKKLVFFISFFIYSGYYAGLAIIFSLKMDELSRFYTIPLRIIVVLVMLYIIRKNWRNLLAHKLSIYIFLFVVFWIFYILKVLYTENVSFGNQLNNSWFEYIFFALTYVVVPFIAFLSVDFKAYKNVILDAMIFSGFVMGIVSTYIYGALLITGVGRLSMLTYETGENVLSPLALSYAGALTIVLCIHRLVVIKETSKYQKLYLYATIVFAFVMFLLGSSRGSVIALMLTLPLFILYSPLKQKISLIVLTIISTPIVIWAIEASGSNIFERIGNTKEDQGSGRQDLWINAFDHFVEYPLIGGRIELDYIYPHNLILEILMSTGIIGFFLIIPVIFKGFKLSFFHTKNDRQNLFVLLIIIQGFIQHFFSAGIYTSTILFVPIALVFSLANNND</sequence>
<evidence type="ECO:0000256" key="3">
    <source>
        <dbReference type="ARBA" id="ARBA00022989"/>
    </source>
</evidence>
<evidence type="ECO:0000256" key="4">
    <source>
        <dbReference type="ARBA" id="ARBA00023136"/>
    </source>
</evidence>
<feature type="transmembrane region" description="Helical" evidence="5">
    <location>
        <begin position="5"/>
        <end position="26"/>
    </location>
</feature>
<feature type="transmembrane region" description="Helical" evidence="5">
    <location>
        <begin position="354"/>
        <end position="387"/>
    </location>
</feature>
<evidence type="ECO:0000256" key="1">
    <source>
        <dbReference type="ARBA" id="ARBA00004141"/>
    </source>
</evidence>
<evidence type="ECO:0000256" key="5">
    <source>
        <dbReference type="SAM" id="Phobius"/>
    </source>
</evidence>
<evidence type="ECO:0000256" key="2">
    <source>
        <dbReference type="ARBA" id="ARBA00022692"/>
    </source>
</evidence>
<feature type="transmembrane region" description="Helical" evidence="5">
    <location>
        <begin position="130"/>
        <end position="152"/>
    </location>
</feature>
<keyword evidence="3 5" id="KW-1133">Transmembrane helix</keyword>
<evidence type="ECO:0000313" key="8">
    <source>
        <dbReference type="Proteomes" id="UP000184532"/>
    </source>
</evidence>
<dbReference type="RefSeq" id="WP_073176972.1">
    <property type="nucleotide sequence ID" value="NZ_FQWL01000001.1"/>
</dbReference>
<dbReference type="InterPro" id="IPR007016">
    <property type="entry name" value="O-antigen_ligase-rel_domated"/>
</dbReference>
<dbReference type="PANTHER" id="PTHR37422:SF17">
    <property type="entry name" value="O-ANTIGEN LIGASE"/>
    <property type="match status" value="1"/>
</dbReference>
<dbReference type="InterPro" id="IPR051533">
    <property type="entry name" value="WaaL-like"/>
</dbReference>
<dbReference type="GO" id="GO:0016020">
    <property type="term" value="C:membrane"/>
    <property type="evidence" value="ECO:0007669"/>
    <property type="project" value="UniProtKB-SubCell"/>
</dbReference>
<evidence type="ECO:0000259" key="6">
    <source>
        <dbReference type="Pfam" id="PF04932"/>
    </source>
</evidence>
<evidence type="ECO:0000313" key="7">
    <source>
        <dbReference type="EMBL" id="SHG36097.1"/>
    </source>
</evidence>
<dbReference type="AlphaFoldDB" id="A0A1M5J683"/>
<feature type="transmembrane region" description="Helical" evidence="5">
    <location>
        <begin position="63"/>
        <end position="80"/>
    </location>
</feature>
<feature type="transmembrane region" description="Helical" evidence="5">
    <location>
        <begin position="32"/>
        <end position="51"/>
    </location>
</feature>
<name>A0A1M5J683_9FLAO</name>
<feature type="transmembrane region" description="Helical" evidence="5">
    <location>
        <begin position="242"/>
        <end position="260"/>
    </location>
</feature>
<protein>
    <submittedName>
        <fullName evidence="7">O-antigen ligase like membrane protein</fullName>
    </submittedName>
</protein>
<dbReference type="OrthoDB" id="1424450at2"/>